<accession>A0A194URQ8</accession>
<dbReference type="Proteomes" id="UP000078576">
    <property type="component" value="Unassembled WGS sequence"/>
</dbReference>
<evidence type="ECO:0000313" key="2">
    <source>
        <dbReference type="Proteomes" id="UP000078576"/>
    </source>
</evidence>
<gene>
    <name evidence="1" type="ORF">VP1G_10683</name>
</gene>
<organism evidence="1 2">
    <name type="scientific">Cytospora mali</name>
    <name type="common">Apple Valsa canker fungus</name>
    <name type="synonym">Valsa mali</name>
    <dbReference type="NCBI Taxonomy" id="578113"/>
    <lineage>
        <taxon>Eukaryota</taxon>
        <taxon>Fungi</taxon>
        <taxon>Dikarya</taxon>
        <taxon>Ascomycota</taxon>
        <taxon>Pezizomycotina</taxon>
        <taxon>Sordariomycetes</taxon>
        <taxon>Sordariomycetidae</taxon>
        <taxon>Diaporthales</taxon>
        <taxon>Cytosporaceae</taxon>
        <taxon>Cytospora</taxon>
    </lineage>
</organism>
<sequence>MDPAKNGIGPPCSEILGPISPVFRVAHKALHWQFQRQESLYSPFGAEFQHLMDLIFPLLVRREPNDRFEFSV</sequence>
<dbReference type="EMBL" id="KN714673">
    <property type="protein sequence ID" value="KUI54392.1"/>
    <property type="molecule type" value="Genomic_DNA"/>
</dbReference>
<reference evidence="2" key="1">
    <citation type="submission" date="2014-12" db="EMBL/GenBank/DDBJ databases">
        <title>Genome Sequence of Valsa Canker Pathogens Uncovers a Specific Adaption of Colonization on Woody Bark.</title>
        <authorList>
            <person name="Yin Z."/>
            <person name="Liu H."/>
            <person name="Gao X."/>
            <person name="Li Z."/>
            <person name="Song N."/>
            <person name="Ke X."/>
            <person name="Dai Q."/>
            <person name="Wu Y."/>
            <person name="Sun Y."/>
            <person name="Xu J.-R."/>
            <person name="Kang Z.K."/>
            <person name="Wang L."/>
            <person name="Huang L."/>
        </authorList>
    </citation>
    <scope>NUCLEOTIDE SEQUENCE [LARGE SCALE GENOMIC DNA]</scope>
    <source>
        <strain evidence="2">SXYL134</strain>
    </source>
</reference>
<evidence type="ECO:0000313" key="1">
    <source>
        <dbReference type="EMBL" id="KUI54392.1"/>
    </source>
</evidence>
<name>A0A194URQ8_CYTMA</name>
<protein>
    <submittedName>
        <fullName evidence="1">Uncharacterized protein</fullName>
    </submittedName>
</protein>
<proteinExistence type="predicted"/>
<keyword evidence="2" id="KW-1185">Reference proteome</keyword>
<dbReference type="AlphaFoldDB" id="A0A194URQ8"/>